<keyword evidence="6" id="KW-1185">Reference proteome</keyword>
<dbReference type="Proteomes" id="UP000694545">
    <property type="component" value="Unplaced"/>
</dbReference>
<organism evidence="5 6">
    <name type="scientific">Varanus komodoensis</name>
    <name type="common">Komodo dragon</name>
    <dbReference type="NCBI Taxonomy" id="61221"/>
    <lineage>
        <taxon>Eukaryota</taxon>
        <taxon>Metazoa</taxon>
        <taxon>Chordata</taxon>
        <taxon>Craniata</taxon>
        <taxon>Vertebrata</taxon>
        <taxon>Euteleostomi</taxon>
        <taxon>Lepidosauria</taxon>
        <taxon>Squamata</taxon>
        <taxon>Bifurcata</taxon>
        <taxon>Unidentata</taxon>
        <taxon>Episquamata</taxon>
        <taxon>Toxicofera</taxon>
        <taxon>Anguimorpha</taxon>
        <taxon>Paleoanguimorpha</taxon>
        <taxon>Varanoidea</taxon>
        <taxon>Varanidae</taxon>
        <taxon>Varanus</taxon>
    </lineage>
</organism>
<evidence type="ECO:0000256" key="2">
    <source>
        <dbReference type="ARBA" id="ARBA00023180"/>
    </source>
</evidence>
<dbReference type="Pfam" id="PF07686">
    <property type="entry name" value="V-set"/>
    <property type="match status" value="1"/>
</dbReference>
<dbReference type="InterPro" id="IPR050831">
    <property type="entry name" value="CEA_cell_adhesion"/>
</dbReference>
<name>A0A8D2L5J2_VARKO</name>
<dbReference type="InterPro" id="IPR013106">
    <property type="entry name" value="Ig_V-set"/>
</dbReference>
<dbReference type="Gene3D" id="2.60.40.10">
    <property type="entry name" value="Immunoglobulins"/>
    <property type="match status" value="1"/>
</dbReference>
<reference evidence="5" key="1">
    <citation type="submission" date="2025-08" db="UniProtKB">
        <authorList>
            <consortium name="Ensembl"/>
        </authorList>
    </citation>
    <scope>IDENTIFICATION</scope>
</reference>
<dbReference type="Ensembl" id="ENSVKKT00000017313.1">
    <property type="protein sequence ID" value="ENSVKKP00000016891.1"/>
    <property type="gene ID" value="ENSVKKG00000011547.1"/>
</dbReference>
<evidence type="ECO:0000256" key="1">
    <source>
        <dbReference type="ARBA" id="ARBA00022729"/>
    </source>
</evidence>
<evidence type="ECO:0000313" key="6">
    <source>
        <dbReference type="Proteomes" id="UP000694545"/>
    </source>
</evidence>
<feature type="domain" description="Immunoglobulin V-set" evidence="4">
    <location>
        <begin position="85"/>
        <end position="178"/>
    </location>
</feature>
<protein>
    <recommendedName>
        <fullName evidence="4">Immunoglobulin V-set domain-containing protein</fullName>
    </recommendedName>
</protein>
<evidence type="ECO:0000259" key="4">
    <source>
        <dbReference type="Pfam" id="PF07686"/>
    </source>
</evidence>
<reference evidence="5" key="2">
    <citation type="submission" date="2025-09" db="UniProtKB">
        <authorList>
            <consortium name="Ensembl"/>
        </authorList>
    </citation>
    <scope>IDENTIFICATION</scope>
</reference>
<dbReference type="AlphaFoldDB" id="A0A8D2L5J2"/>
<sequence length="208" mass="22756">MESWSPAGHTATVLARRTWLLLEENHFPAKVFLDLFLTSTMLQPRKQGLFCKGLLLAAALLCSRAPPSRALARDVAVAAIPALPAEGQNVTLSVLNATGAIREVSWFRGRATDGGARIFSYFPGNSRPQRNGAQHTQRELGFPNGSMLIGALRPSDQQPYTVVILVRPKATFKGTVDLLNGRRAYPQQLLCLLSYLICCRLCLCCSCL</sequence>
<keyword evidence="2" id="KW-0325">Glycoprotein</keyword>
<dbReference type="PANTHER" id="PTHR44427">
    <property type="entry name" value="CARCINOEMBRYONIC ANTIGEN-RELATED CELL ADHESION MOLECULE 19"/>
    <property type="match status" value="1"/>
</dbReference>
<dbReference type="SUPFAM" id="SSF48726">
    <property type="entry name" value="Immunoglobulin"/>
    <property type="match status" value="1"/>
</dbReference>
<accession>A0A8D2L5J2</accession>
<proteinExistence type="inferred from homology"/>
<dbReference type="InterPro" id="IPR036179">
    <property type="entry name" value="Ig-like_dom_sf"/>
</dbReference>
<comment type="similarity">
    <text evidence="3">Belongs to the immunoglobulin superfamily. CEA family.</text>
</comment>
<evidence type="ECO:0000313" key="5">
    <source>
        <dbReference type="Ensembl" id="ENSVKKP00000016891.1"/>
    </source>
</evidence>
<evidence type="ECO:0000256" key="3">
    <source>
        <dbReference type="ARBA" id="ARBA00038222"/>
    </source>
</evidence>
<dbReference type="PANTHER" id="PTHR44427:SF21">
    <property type="entry name" value="CEA CELL ADHESION MOLECULE 19"/>
    <property type="match status" value="1"/>
</dbReference>
<dbReference type="InterPro" id="IPR013783">
    <property type="entry name" value="Ig-like_fold"/>
</dbReference>
<keyword evidence="1" id="KW-0732">Signal</keyword>